<dbReference type="Gene3D" id="3.40.50.300">
    <property type="entry name" value="P-loop containing nucleotide triphosphate hydrolases"/>
    <property type="match status" value="1"/>
</dbReference>
<feature type="compositionally biased region" description="Polar residues" evidence="5">
    <location>
        <begin position="416"/>
        <end position="431"/>
    </location>
</feature>
<proteinExistence type="predicted"/>
<dbReference type="Gene3D" id="4.10.60.10">
    <property type="entry name" value="Zinc finger, CCHC-type"/>
    <property type="match status" value="1"/>
</dbReference>
<dbReference type="InterPro" id="IPR001878">
    <property type="entry name" value="Znf_CCHC"/>
</dbReference>
<dbReference type="InterPro" id="IPR027417">
    <property type="entry name" value="P-loop_NTPase"/>
</dbReference>
<dbReference type="EMBL" id="VSWD01000006">
    <property type="protein sequence ID" value="KAK3100681.1"/>
    <property type="molecule type" value="Genomic_DNA"/>
</dbReference>
<feature type="region of interest" description="Disordered" evidence="5">
    <location>
        <begin position="394"/>
        <end position="431"/>
    </location>
</feature>
<keyword evidence="4" id="KW-0175">Coiled coil</keyword>
<keyword evidence="8" id="KW-1185">Reference proteome</keyword>
<evidence type="ECO:0000313" key="8">
    <source>
        <dbReference type="Proteomes" id="UP001186944"/>
    </source>
</evidence>
<evidence type="ECO:0000259" key="6">
    <source>
        <dbReference type="PROSITE" id="PS50158"/>
    </source>
</evidence>
<evidence type="ECO:0000256" key="2">
    <source>
        <dbReference type="ARBA" id="ARBA00022840"/>
    </source>
</evidence>
<dbReference type="SUPFAM" id="SSF57756">
    <property type="entry name" value="Retrovirus zinc finger-like domains"/>
    <property type="match status" value="1"/>
</dbReference>
<dbReference type="AlphaFoldDB" id="A0AA88YFH9"/>
<feature type="region of interest" description="Disordered" evidence="5">
    <location>
        <begin position="525"/>
        <end position="559"/>
    </location>
</feature>
<keyword evidence="3" id="KW-0863">Zinc-finger</keyword>
<organism evidence="7 8">
    <name type="scientific">Pinctada imbricata</name>
    <name type="common">Atlantic pearl-oyster</name>
    <name type="synonym">Pinctada martensii</name>
    <dbReference type="NCBI Taxonomy" id="66713"/>
    <lineage>
        <taxon>Eukaryota</taxon>
        <taxon>Metazoa</taxon>
        <taxon>Spiralia</taxon>
        <taxon>Lophotrochozoa</taxon>
        <taxon>Mollusca</taxon>
        <taxon>Bivalvia</taxon>
        <taxon>Autobranchia</taxon>
        <taxon>Pteriomorphia</taxon>
        <taxon>Pterioida</taxon>
        <taxon>Pterioidea</taxon>
        <taxon>Pteriidae</taxon>
        <taxon>Pinctada</taxon>
    </lineage>
</organism>
<feature type="domain" description="CCHC-type" evidence="6">
    <location>
        <begin position="761"/>
        <end position="774"/>
    </location>
</feature>
<feature type="compositionally biased region" description="Basic and acidic residues" evidence="5">
    <location>
        <begin position="394"/>
        <end position="408"/>
    </location>
</feature>
<sequence>MISNVLVSFIQDRPLHILVTGRDTNIIHKLLTYGQRFTQRAYVHTCGQALTAKVTNDQYIGAKYFIEGGSLLLAREGICYIGELTKFKKAARDQLKSVLNSGKISVDLASKFTDGLPHTMEIPNHSQIWAYTEPNPQGKSQHSDDVFTGCDSGEISKVLLDSFSILQYTDVCDLTTTEEVALHTAHQILQDAIMDGNLMSMENAFSYQDLKQFIQHARTLRPSMTPEADKLIQGYFIASRKARSSNNSSVSMPMLALPSLYMTGRSDADRQREQTCVKTLRCTNMNNLSVSRFLTFLFQSFTLNLTKAKDDLKGLKVKYNKQSATITFDSDILDLIEEVIKADNLTQRRTDQKNGEIYKNDEGSITVTLYRTTNTIHVQGQGHKSWTQEFIKRLTDDDGPHSTGHEINVDSLTEPKYTSTPRNKQSTRGSINDFSDSINLDMFDPMEKLKELMTEIWKLKEKINQMEKQQRDAETQTEFNKTFREMGMMTTAGKTSENGTMTCGMKKTTTDTGTMTFDTTHRTKIQDNQTPTSTPKPTTYAGAVKDGARKSDDKFNTSTKTPMAKTLKKTLIVGSSLLQRINTRGLTKDTRVKTMRGAHARHVKREIEEKMNVTEYKSIILQVGGNDVDARRPLGVIEEDLKQTVNGIKKKSSRTDVYIAEILPRKTTDVSEMNRKIKSICELTGAKLIKTTDVFRYVNYTQYWSDLTHLTDSGTADLLKCYNDHVKILNSKREDREQCCFYCGENGHSIKNCHHGAPVQCYACGGYGHKAKLCLQQVRRR</sequence>
<dbReference type="GO" id="GO:0003677">
    <property type="term" value="F:DNA binding"/>
    <property type="evidence" value="ECO:0007669"/>
    <property type="project" value="InterPro"/>
</dbReference>
<dbReference type="Pfam" id="PF00493">
    <property type="entry name" value="MCM"/>
    <property type="match status" value="1"/>
</dbReference>
<comment type="caution">
    <text evidence="7">The sequence shown here is derived from an EMBL/GenBank/DDBJ whole genome shotgun (WGS) entry which is preliminary data.</text>
</comment>
<dbReference type="PANTHER" id="PTHR11630:SF75">
    <property type="entry name" value="MINICHROMOSOME MAINTENANCE DOMAIN-CONTAINING PROTEIN 2"/>
    <property type="match status" value="1"/>
</dbReference>
<dbReference type="InterPro" id="IPR031327">
    <property type="entry name" value="MCM"/>
</dbReference>
<dbReference type="GO" id="GO:0005524">
    <property type="term" value="F:ATP binding"/>
    <property type="evidence" value="ECO:0007669"/>
    <property type="project" value="UniProtKB-KW"/>
</dbReference>
<keyword evidence="2" id="KW-0067">ATP-binding</keyword>
<dbReference type="GO" id="GO:0000727">
    <property type="term" value="P:double-strand break repair via break-induced replication"/>
    <property type="evidence" value="ECO:0007669"/>
    <property type="project" value="TreeGrafter"/>
</dbReference>
<dbReference type="InterPro" id="IPR001208">
    <property type="entry name" value="MCM_dom"/>
</dbReference>
<dbReference type="InterPro" id="IPR036875">
    <property type="entry name" value="Znf_CCHC_sf"/>
</dbReference>
<keyword evidence="3" id="KW-0862">Zinc</keyword>
<dbReference type="GO" id="GO:0005634">
    <property type="term" value="C:nucleus"/>
    <property type="evidence" value="ECO:0007669"/>
    <property type="project" value="TreeGrafter"/>
</dbReference>
<reference evidence="7" key="1">
    <citation type="submission" date="2019-08" db="EMBL/GenBank/DDBJ databases">
        <title>The improved chromosome-level genome for the pearl oyster Pinctada fucata martensii using PacBio sequencing and Hi-C.</title>
        <authorList>
            <person name="Zheng Z."/>
        </authorList>
    </citation>
    <scope>NUCLEOTIDE SEQUENCE</scope>
    <source>
        <strain evidence="7">ZZ-2019</strain>
        <tissue evidence="7">Adductor muscle</tissue>
    </source>
</reference>
<gene>
    <name evidence="7" type="ORF">FSP39_023735</name>
</gene>
<feature type="coiled-coil region" evidence="4">
    <location>
        <begin position="449"/>
        <end position="476"/>
    </location>
</feature>
<keyword evidence="3" id="KW-0479">Metal-binding</keyword>
<dbReference type="SUPFAM" id="SSF52266">
    <property type="entry name" value="SGNH hydrolase"/>
    <property type="match status" value="1"/>
</dbReference>
<evidence type="ECO:0000313" key="7">
    <source>
        <dbReference type="EMBL" id="KAK3100681.1"/>
    </source>
</evidence>
<dbReference type="SMART" id="SM00343">
    <property type="entry name" value="ZnF_C2HC"/>
    <property type="match status" value="2"/>
</dbReference>
<evidence type="ECO:0000256" key="3">
    <source>
        <dbReference type="PROSITE-ProRule" id="PRU00047"/>
    </source>
</evidence>
<evidence type="ECO:0000256" key="1">
    <source>
        <dbReference type="ARBA" id="ARBA00022741"/>
    </source>
</evidence>
<feature type="domain" description="CCHC-type" evidence="6">
    <location>
        <begin position="740"/>
        <end position="753"/>
    </location>
</feature>
<evidence type="ECO:0000256" key="5">
    <source>
        <dbReference type="SAM" id="MobiDB-lite"/>
    </source>
</evidence>
<dbReference type="InterPro" id="IPR036514">
    <property type="entry name" value="SGNH_hydro_sf"/>
</dbReference>
<dbReference type="PANTHER" id="PTHR11630">
    <property type="entry name" value="DNA REPLICATION LICENSING FACTOR MCM FAMILY MEMBER"/>
    <property type="match status" value="1"/>
</dbReference>
<feature type="compositionally biased region" description="Basic and acidic residues" evidence="5">
    <location>
        <begin position="546"/>
        <end position="555"/>
    </location>
</feature>
<dbReference type="GO" id="GO:0017116">
    <property type="term" value="F:single-stranded DNA helicase activity"/>
    <property type="evidence" value="ECO:0007669"/>
    <property type="project" value="TreeGrafter"/>
</dbReference>
<dbReference type="Gene3D" id="3.40.50.1110">
    <property type="entry name" value="SGNH hydrolase"/>
    <property type="match status" value="1"/>
</dbReference>
<dbReference type="GO" id="GO:0008270">
    <property type="term" value="F:zinc ion binding"/>
    <property type="evidence" value="ECO:0007669"/>
    <property type="project" value="UniProtKB-KW"/>
</dbReference>
<feature type="compositionally biased region" description="Polar residues" evidence="5">
    <location>
        <begin position="526"/>
        <end position="537"/>
    </location>
</feature>
<accession>A0AA88YFH9</accession>
<keyword evidence="1" id="KW-0547">Nucleotide-binding</keyword>
<dbReference type="PROSITE" id="PS50158">
    <property type="entry name" value="ZF_CCHC"/>
    <property type="match status" value="2"/>
</dbReference>
<dbReference type="Proteomes" id="UP001186944">
    <property type="component" value="Unassembled WGS sequence"/>
</dbReference>
<evidence type="ECO:0000256" key="4">
    <source>
        <dbReference type="SAM" id="Coils"/>
    </source>
</evidence>
<protein>
    <recommendedName>
        <fullName evidence="6">CCHC-type domain-containing protein</fullName>
    </recommendedName>
</protein>
<name>A0AA88YFH9_PINIB</name>